<dbReference type="InterPro" id="IPR002018">
    <property type="entry name" value="CarbesteraseB"/>
</dbReference>
<dbReference type="EC" id="3.1.1.-" evidence="3"/>
<comment type="caution">
    <text evidence="6">The sequence shown here is derived from an EMBL/GenBank/DDBJ whole genome shotgun (WGS) entry which is preliminary data.</text>
</comment>
<evidence type="ECO:0000256" key="4">
    <source>
        <dbReference type="SAM" id="MobiDB-lite"/>
    </source>
</evidence>
<dbReference type="GO" id="GO:0016787">
    <property type="term" value="F:hydrolase activity"/>
    <property type="evidence" value="ECO:0007669"/>
    <property type="project" value="UniProtKB-KW"/>
</dbReference>
<dbReference type="InterPro" id="IPR019826">
    <property type="entry name" value="Carboxylesterase_B_AS"/>
</dbReference>
<accession>A0A9X1NM67</accession>
<evidence type="ECO:0000256" key="3">
    <source>
        <dbReference type="RuleBase" id="RU361235"/>
    </source>
</evidence>
<keyword evidence="7" id="KW-1185">Reference proteome</keyword>
<feature type="region of interest" description="Disordered" evidence="4">
    <location>
        <begin position="29"/>
        <end position="68"/>
    </location>
</feature>
<evidence type="ECO:0000259" key="5">
    <source>
        <dbReference type="Pfam" id="PF00135"/>
    </source>
</evidence>
<proteinExistence type="inferred from homology"/>
<feature type="compositionally biased region" description="Low complexity" evidence="4">
    <location>
        <begin position="38"/>
        <end position="50"/>
    </location>
</feature>
<dbReference type="AlphaFoldDB" id="A0A9X1NM67"/>
<dbReference type="RefSeq" id="WP_231449772.1">
    <property type="nucleotide sequence ID" value="NZ_JAJOMB010000037.1"/>
</dbReference>
<name>A0A9X1NM67_9ACTN</name>
<protein>
    <recommendedName>
        <fullName evidence="3">Carboxylic ester hydrolase</fullName>
        <ecNumber evidence="3">3.1.1.-</ecNumber>
    </recommendedName>
</protein>
<evidence type="ECO:0000256" key="2">
    <source>
        <dbReference type="ARBA" id="ARBA00022801"/>
    </source>
</evidence>
<keyword evidence="3" id="KW-0732">Signal</keyword>
<dbReference type="PROSITE" id="PS00122">
    <property type="entry name" value="CARBOXYLESTERASE_B_1"/>
    <property type="match status" value="1"/>
</dbReference>
<evidence type="ECO:0000313" key="7">
    <source>
        <dbReference type="Proteomes" id="UP001138997"/>
    </source>
</evidence>
<comment type="similarity">
    <text evidence="1 3">Belongs to the type-B carboxylesterase/lipase family.</text>
</comment>
<dbReference type="EMBL" id="JAJOMB010000037">
    <property type="protein sequence ID" value="MCD5316920.1"/>
    <property type="molecule type" value="Genomic_DNA"/>
</dbReference>
<dbReference type="PANTHER" id="PTHR43142">
    <property type="entry name" value="CARBOXYLIC ESTER HYDROLASE"/>
    <property type="match status" value="1"/>
</dbReference>
<sequence length="539" mass="56832">MFTGPLRTWVVTVAALALLIPLSACTQDNPYETRPVPSSASASASATSSSPGDPLTVETSSGRLEGLADGPVRKFLGVRYAQPPTGERRWTLPVMAERAEGTVDAQQSGARCTQGETGAEDCLFLEVTTPAKAEPGQKLPVMVWWHGGGYTSGAGSDYDAARLAERGNVMVVTINYRLGVFGYLSLPGLEGSGTFGLADQILATRWTKQNATAFGGDPANITVFGESAGAMSACAFLTSPEAEGLVDKVAMSSGGSCQLSWPENGLVVTAAAQTPYVSLKDGEKLGAAQAKKVGCQKIACLRRSSAEDLLKISPQFHDVLAYDTPLLPADPAQAVTEGKTPPIPVLSSVNRHEARAFVGATVQEFTELTYPSYVAAAYPGKETEVLGEYPLEKYGSAALAWSALITDSSWACPTQSGNTALATNGSPVFAGEFADPDAPDINRIASKGFDPAAAHGNDLPYLFDLAGKNALADDQQQDLADTMIEYWSSFARTGVPTAAGQPDWPQFNGPNAETLRLQPDDVDLIDFATEHNCAFWSDL</sequence>
<dbReference type="Gene3D" id="3.40.50.1820">
    <property type="entry name" value="alpha/beta hydrolase"/>
    <property type="match status" value="1"/>
</dbReference>
<feature type="chain" id="PRO_5041011681" description="Carboxylic ester hydrolase" evidence="3">
    <location>
        <begin position="27"/>
        <end position="539"/>
    </location>
</feature>
<reference evidence="6" key="1">
    <citation type="submission" date="2021-11" db="EMBL/GenBank/DDBJ databases">
        <title>Streptomyces corallinus and Kineosporia corallina sp. nov., two new coral-derived marine actinobacteria.</title>
        <authorList>
            <person name="Buangrab K."/>
            <person name="Sutthacheep M."/>
            <person name="Yeemin T."/>
            <person name="Harunari E."/>
            <person name="Igarashi Y."/>
            <person name="Sripreechasak P."/>
            <person name="Kanchanasin P."/>
            <person name="Tanasupawat S."/>
            <person name="Phongsopitanun W."/>
        </authorList>
    </citation>
    <scope>NUCLEOTIDE SEQUENCE</scope>
    <source>
        <strain evidence="6">JCM 31032</strain>
    </source>
</reference>
<gene>
    <name evidence="6" type="ORF">LR394_39100</name>
</gene>
<keyword evidence="2 3" id="KW-0378">Hydrolase</keyword>
<feature type="signal peptide" evidence="3">
    <location>
        <begin position="1"/>
        <end position="26"/>
    </location>
</feature>
<evidence type="ECO:0000313" key="6">
    <source>
        <dbReference type="EMBL" id="MCD5316920.1"/>
    </source>
</evidence>
<dbReference type="InterPro" id="IPR029058">
    <property type="entry name" value="AB_hydrolase_fold"/>
</dbReference>
<dbReference type="SUPFAM" id="SSF53474">
    <property type="entry name" value="alpha/beta-Hydrolases"/>
    <property type="match status" value="1"/>
</dbReference>
<dbReference type="Proteomes" id="UP001138997">
    <property type="component" value="Unassembled WGS sequence"/>
</dbReference>
<organism evidence="6 7">
    <name type="scientific">Kineosporia babensis</name>
    <dbReference type="NCBI Taxonomy" id="499548"/>
    <lineage>
        <taxon>Bacteria</taxon>
        <taxon>Bacillati</taxon>
        <taxon>Actinomycetota</taxon>
        <taxon>Actinomycetes</taxon>
        <taxon>Kineosporiales</taxon>
        <taxon>Kineosporiaceae</taxon>
        <taxon>Kineosporia</taxon>
    </lineage>
</organism>
<dbReference type="Pfam" id="PF00135">
    <property type="entry name" value="COesterase"/>
    <property type="match status" value="1"/>
</dbReference>
<feature type="domain" description="Carboxylesterase type B" evidence="5">
    <location>
        <begin position="55"/>
        <end position="536"/>
    </location>
</feature>
<evidence type="ECO:0000256" key="1">
    <source>
        <dbReference type="ARBA" id="ARBA00005964"/>
    </source>
</evidence>
<dbReference type="PANTHER" id="PTHR43142:SF1">
    <property type="entry name" value="CARBOXYLIC ESTER HYDROLASE"/>
    <property type="match status" value="1"/>
</dbReference>